<accession>A0ABS7PEI2</accession>
<dbReference type="Gene3D" id="2.30.30.40">
    <property type="entry name" value="SH3 Domains"/>
    <property type="match status" value="1"/>
</dbReference>
<evidence type="ECO:0008006" key="4">
    <source>
        <dbReference type="Google" id="ProtNLM"/>
    </source>
</evidence>
<sequence length="251" mass="26496">MAVLIALVVLLVGAVAFLLGQRSSPDSEPEPAPTDSAIISSRDPYAVETPEAEATPPPALAVRIGRDGPHASACERIGRVANLPRGADDFLAVREAPSADATMIDELGDDAPFYLCDRQGGWFGIVYLSDGTLPADDRCGLENSVGSPRAYSGDCLTGWVASRYVDASGAQDSDEPYVEEDDTAQNRTVQVSAIGPTQVVASTRMSLKAETDYGKPVGQRPDGNRVSCRETGTGDAAWTCTATYTITNQPR</sequence>
<dbReference type="EMBL" id="JAHWXP010000003">
    <property type="protein sequence ID" value="MBY8337475.1"/>
    <property type="molecule type" value="Genomic_DNA"/>
</dbReference>
<dbReference type="Proteomes" id="UP000759298">
    <property type="component" value="Unassembled WGS sequence"/>
</dbReference>
<organism evidence="2 3">
    <name type="scientific">Alteriqipengyuania abyssalis</name>
    <dbReference type="NCBI Taxonomy" id="2860200"/>
    <lineage>
        <taxon>Bacteria</taxon>
        <taxon>Pseudomonadati</taxon>
        <taxon>Pseudomonadota</taxon>
        <taxon>Alphaproteobacteria</taxon>
        <taxon>Sphingomonadales</taxon>
        <taxon>Erythrobacteraceae</taxon>
        <taxon>Alteriqipengyuania</taxon>
    </lineage>
</organism>
<evidence type="ECO:0000256" key="1">
    <source>
        <dbReference type="SAM" id="MobiDB-lite"/>
    </source>
</evidence>
<name>A0ABS7PEI2_9SPHN</name>
<feature type="region of interest" description="Disordered" evidence="1">
    <location>
        <begin position="22"/>
        <end position="41"/>
    </location>
</feature>
<gene>
    <name evidence="2" type="ORF">KYN89_10460</name>
</gene>
<protein>
    <recommendedName>
        <fullName evidence="4">SH3 domain-containing protein</fullName>
    </recommendedName>
</protein>
<keyword evidence="3" id="KW-1185">Reference proteome</keyword>
<proteinExistence type="predicted"/>
<evidence type="ECO:0000313" key="2">
    <source>
        <dbReference type="EMBL" id="MBY8337475.1"/>
    </source>
</evidence>
<comment type="caution">
    <text evidence="2">The sequence shown here is derived from an EMBL/GenBank/DDBJ whole genome shotgun (WGS) entry which is preliminary data.</text>
</comment>
<reference evidence="2 3" key="1">
    <citation type="submission" date="2021-07" db="EMBL/GenBank/DDBJ databases">
        <title>Alteriqipengyuania abyssalis NZ-12B nov, sp.nov isolated from deep sea sponge in pacific ocean.</title>
        <authorList>
            <person name="Tareen S."/>
            <person name="Wink J."/>
        </authorList>
    </citation>
    <scope>NUCLEOTIDE SEQUENCE [LARGE SCALE GENOMIC DNA]</scope>
    <source>
        <strain evidence="2 3">NZ-12B</strain>
    </source>
</reference>
<evidence type="ECO:0000313" key="3">
    <source>
        <dbReference type="Proteomes" id="UP000759298"/>
    </source>
</evidence>